<reference evidence="4" key="1">
    <citation type="journal article" date="2019" name="Int. J. Syst. Evol. Microbiol.">
        <title>The Global Catalogue of Microorganisms (GCM) 10K type strain sequencing project: providing services to taxonomists for standard genome sequencing and annotation.</title>
        <authorList>
            <consortium name="The Broad Institute Genomics Platform"/>
            <consortium name="The Broad Institute Genome Sequencing Center for Infectious Disease"/>
            <person name="Wu L."/>
            <person name="Ma J."/>
        </authorList>
    </citation>
    <scope>NUCLEOTIDE SEQUENCE [LARGE SCALE GENOMIC DNA]</scope>
    <source>
        <strain evidence="4">JCM 18081</strain>
    </source>
</reference>
<evidence type="ECO:0000313" key="3">
    <source>
        <dbReference type="EMBL" id="GAA4794892.1"/>
    </source>
</evidence>
<protein>
    <submittedName>
        <fullName evidence="3">Uncharacterized protein</fullName>
    </submittedName>
</protein>
<evidence type="ECO:0000256" key="1">
    <source>
        <dbReference type="SAM" id="MobiDB-lite"/>
    </source>
</evidence>
<dbReference type="RefSeq" id="WP_345619061.1">
    <property type="nucleotide sequence ID" value="NZ_BAABIG010000021.1"/>
</dbReference>
<feature type="region of interest" description="Disordered" evidence="1">
    <location>
        <begin position="69"/>
        <end position="133"/>
    </location>
</feature>
<dbReference type="Proteomes" id="UP001501265">
    <property type="component" value="Unassembled WGS sequence"/>
</dbReference>
<keyword evidence="2" id="KW-1133">Transmembrane helix</keyword>
<name>A0ABP9BH91_9ACTN</name>
<gene>
    <name evidence="3" type="ORF">GCM10023220_21520</name>
</gene>
<comment type="caution">
    <text evidence="3">The sequence shown here is derived from an EMBL/GenBank/DDBJ whole genome shotgun (WGS) entry which is preliminary data.</text>
</comment>
<accession>A0ABP9BH91</accession>
<keyword evidence="4" id="KW-1185">Reference proteome</keyword>
<evidence type="ECO:0000313" key="4">
    <source>
        <dbReference type="Proteomes" id="UP001501265"/>
    </source>
</evidence>
<evidence type="ECO:0000256" key="2">
    <source>
        <dbReference type="SAM" id="Phobius"/>
    </source>
</evidence>
<organism evidence="3 4">
    <name type="scientific">Streptomyces ziwulingensis</name>
    <dbReference type="NCBI Taxonomy" id="1045501"/>
    <lineage>
        <taxon>Bacteria</taxon>
        <taxon>Bacillati</taxon>
        <taxon>Actinomycetota</taxon>
        <taxon>Actinomycetes</taxon>
        <taxon>Kitasatosporales</taxon>
        <taxon>Streptomycetaceae</taxon>
        <taxon>Streptomyces</taxon>
    </lineage>
</organism>
<sequence length="133" mass="12498">MAMSGAARAWVVVTAVVAGLASAALVAVAVLADLDTAGQAASVAGAVVGLLALVVSVLALFRTGAPAAGARSVQSGGGVGRAITGDRNRLRSTAPPTPASSPGTAATAVPGERGVSAAGGVGHAVTGDENEES</sequence>
<keyword evidence="2" id="KW-0472">Membrane</keyword>
<feature type="transmembrane region" description="Helical" evidence="2">
    <location>
        <begin position="42"/>
        <end position="61"/>
    </location>
</feature>
<dbReference type="EMBL" id="BAABIG010000021">
    <property type="protein sequence ID" value="GAA4794892.1"/>
    <property type="molecule type" value="Genomic_DNA"/>
</dbReference>
<proteinExistence type="predicted"/>
<feature type="compositionally biased region" description="Low complexity" evidence="1">
    <location>
        <begin position="100"/>
        <end position="116"/>
    </location>
</feature>
<keyword evidence="2" id="KW-0812">Transmembrane</keyword>